<name>A0A6A6C1D4_ZASCE</name>
<accession>A0A6A6C1D4</accession>
<gene>
    <name evidence="1" type="ORF">M409DRAFT_29571</name>
</gene>
<evidence type="ECO:0000313" key="1">
    <source>
        <dbReference type="EMBL" id="KAF2159960.1"/>
    </source>
</evidence>
<keyword evidence="2" id="KW-1185">Reference proteome</keyword>
<proteinExistence type="predicted"/>
<dbReference type="EMBL" id="ML993631">
    <property type="protein sequence ID" value="KAF2159960.1"/>
    <property type="molecule type" value="Genomic_DNA"/>
</dbReference>
<sequence length="264" mass="29598">MRSLATAVACSRFSHLSDGSGKTTPPKYHSDKFHDPVFLDIIDKIRRVRREAAKSGPYTIPSNVMKSLPSNSEEQPALHKQYQIRLRPGMSYDEDTEVVAKILDCIDDGQDEPYTMVGSSTGDDYLGMFLIVIPDRPSLAGEIRQIPDVESVTTQLWPFPVGEPQPPVPRGAEAETIQREYVVRLRGGLTKKEKNTIVDKVNEKMKASATEKDNVLTLGVVSRYDFTQTLLIVRGPSCVYPPCKMLEVVRGVTSVEPRVEYRYH</sequence>
<organism evidence="1 2">
    <name type="scientific">Zasmidium cellare ATCC 36951</name>
    <dbReference type="NCBI Taxonomy" id="1080233"/>
    <lineage>
        <taxon>Eukaryota</taxon>
        <taxon>Fungi</taxon>
        <taxon>Dikarya</taxon>
        <taxon>Ascomycota</taxon>
        <taxon>Pezizomycotina</taxon>
        <taxon>Dothideomycetes</taxon>
        <taxon>Dothideomycetidae</taxon>
        <taxon>Mycosphaerellales</taxon>
        <taxon>Mycosphaerellaceae</taxon>
        <taxon>Zasmidium</taxon>
    </lineage>
</organism>
<dbReference type="AlphaFoldDB" id="A0A6A6C1D4"/>
<dbReference type="GeneID" id="54562805"/>
<reference evidence="1" key="1">
    <citation type="journal article" date="2020" name="Stud. Mycol.">
        <title>101 Dothideomycetes genomes: a test case for predicting lifestyles and emergence of pathogens.</title>
        <authorList>
            <person name="Haridas S."/>
            <person name="Albert R."/>
            <person name="Binder M."/>
            <person name="Bloem J."/>
            <person name="Labutti K."/>
            <person name="Salamov A."/>
            <person name="Andreopoulos B."/>
            <person name="Baker S."/>
            <person name="Barry K."/>
            <person name="Bills G."/>
            <person name="Bluhm B."/>
            <person name="Cannon C."/>
            <person name="Castanera R."/>
            <person name="Culley D."/>
            <person name="Daum C."/>
            <person name="Ezra D."/>
            <person name="Gonzalez J."/>
            <person name="Henrissat B."/>
            <person name="Kuo A."/>
            <person name="Liang C."/>
            <person name="Lipzen A."/>
            <person name="Lutzoni F."/>
            <person name="Magnuson J."/>
            <person name="Mondo S."/>
            <person name="Nolan M."/>
            <person name="Ohm R."/>
            <person name="Pangilinan J."/>
            <person name="Park H.-J."/>
            <person name="Ramirez L."/>
            <person name="Alfaro M."/>
            <person name="Sun H."/>
            <person name="Tritt A."/>
            <person name="Yoshinaga Y."/>
            <person name="Zwiers L.-H."/>
            <person name="Turgeon B."/>
            <person name="Goodwin S."/>
            <person name="Spatafora J."/>
            <person name="Crous P."/>
            <person name="Grigoriev I."/>
        </authorList>
    </citation>
    <scope>NUCLEOTIDE SEQUENCE</scope>
    <source>
        <strain evidence="1">ATCC 36951</strain>
    </source>
</reference>
<dbReference type="RefSeq" id="XP_033660849.1">
    <property type="nucleotide sequence ID" value="XM_033809533.1"/>
</dbReference>
<evidence type="ECO:0000313" key="2">
    <source>
        <dbReference type="Proteomes" id="UP000799537"/>
    </source>
</evidence>
<protein>
    <submittedName>
        <fullName evidence="1">Uncharacterized protein</fullName>
    </submittedName>
</protein>
<dbReference type="Proteomes" id="UP000799537">
    <property type="component" value="Unassembled WGS sequence"/>
</dbReference>